<dbReference type="EMBL" id="CASHTH010001294">
    <property type="protein sequence ID" value="CAI8013762.1"/>
    <property type="molecule type" value="Genomic_DNA"/>
</dbReference>
<name>A0AA35RME7_GEOBA</name>
<feature type="compositionally biased region" description="Low complexity" evidence="1">
    <location>
        <begin position="88"/>
        <end position="103"/>
    </location>
</feature>
<feature type="region of interest" description="Disordered" evidence="1">
    <location>
        <begin position="66"/>
        <end position="143"/>
    </location>
</feature>
<comment type="caution">
    <text evidence="2">The sequence shown here is derived from an EMBL/GenBank/DDBJ whole genome shotgun (WGS) entry which is preliminary data.</text>
</comment>
<evidence type="ECO:0000256" key="1">
    <source>
        <dbReference type="SAM" id="MobiDB-lite"/>
    </source>
</evidence>
<dbReference type="AlphaFoldDB" id="A0AA35RME7"/>
<proteinExistence type="predicted"/>
<protein>
    <submittedName>
        <fullName evidence="2">Uncharacterized protein</fullName>
    </submittedName>
</protein>
<gene>
    <name evidence="2" type="ORF">GBAR_LOCUS8685</name>
</gene>
<sequence length="205" mass="22443">MMVLPETPLSVIVAEYNARKQSTLMLEKLGPKASWKALWEKLEHYLSQLRMLADTLLGSHKYNVGRKRPCRTRAPQLQKFTAPPEPESPSGAASNPPSQASSSTVPTQPVATPISSPRKRKKPVEIHPPAPSEMQVTPPDPSLAPRQLLDILLEDESLQQHLAGLINSSLLGDGGPELMDHALDEILAMATPDEHHTTTSDENQC</sequence>
<keyword evidence="3" id="KW-1185">Reference proteome</keyword>
<feature type="compositionally biased region" description="Polar residues" evidence="1">
    <location>
        <begin position="104"/>
        <end position="115"/>
    </location>
</feature>
<evidence type="ECO:0000313" key="3">
    <source>
        <dbReference type="Proteomes" id="UP001174909"/>
    </source>
</evidence>
<organism evidence="2 3">
    <name type="scientific">Geodia barretti</name>
    <name type="common">Barrett's horny sponge</name>
    <dbReference type="NCBI Taxonomy" id="519541"/>
    <lineage>
        <taxon>Eukaryota</taxon>
        <taxon>Metazoa</taxon>
        <taxon>Porifera</taxon>
        <taxon>Demospongiae</taxon>
        <taxon>Heteroscleromorpha</taxon>
        <taxon>Tetractinellida</taxon>
        <taxon>Astrophorina</taxon>
        <taxon>Geodiidae</taxon>
        <taxon>Geodia</taxon>
    </lineage>
</organism>
<dbReference type="Proteomes" id="UP001174909">
    <property type="component" value="Unassembled WGS sequence"/>
</dbReference>
<reference evidence="2" key="1">
    <citation type="submission" date="2023-03" db="EMBL/GenBank/DDBJ databases">
        <authorList>
            <person name="Steffen K."/>
            <person name="Cardenas P."/>
        </authorList>
    </citation>
    <scope>NUCLEOTIDE SEQUENCE</scope>
</reference>
<evidence type="ECO:0000313" key="2">
    <source>
        <dbReference type="EMBL" id="CAI8013762.1"/>
    </source>
</evidence>
<accession>A0AA35RME7</accession>